<evidence type="ECO:0000313" key="3">
    <source>
        <dbReference type="Proteomes" id="UP001157034"/>
    </source>
</evidence>
<protein>
    <recommendedName>
        <fullName evidence="4">DUF222 domain-containing protein</fullName>
    </recommendedName>
</protein>
<dbReference type="Gene3D" id="1.10.620.20">
    <property type="entry name" value="Ribonucleotide Reductase, subunit A"/>
    <property type="match status" value="1"/>
</dbReference>
<sequence length="302" mass="33170">MRPPAFGVPPHRPGRARSDDPQHSDASSATLASATPGEPAGDHAFDIREFARTARGNLRDQLDLSGIAPGNLPVEVLRLVRTLRDLERATMQRMRNVLVTATHKDARVTAFLTTWAFEKFWIADALDAVLDAAGEERASTEFTAAPRRSLRERIERRGPVRRALAANMAGPALVDAHITTQLVDEWIGQTAYRKLGELASTLGSVVELVLDVKSRHIRFFTEEAQRRLTDSRRGRRLTRKELRRMAWPVGATELPSDERAAFEATVFGGASGPTERGRIASLIASLPGMQSVAPMVATRLAP</sequence>
<name>A0ABQ6K2M2_9MICO</name>
<comment type="caution">
    <text evidence="2">The sequence shown here is derived from an EMBL/GenBank/DDBJ whole genome shotgun (WGS) entry which is preliminary data.</text>
</comment>
<dbReference type="Proteomes" id="UP001157034">
    <property type="component" value="Unassembled WGS sequence"/>
</dbReference>
<feature type="compositionally biased region" description="Low complexity" evidence="1">
    <location>
        <begin position="24"/>
        <end position="35"/>
    </location>
</feature>
<accession>A0ABQ6K2M2</accession>
<dbReference type="InterPro" id="IPR012348">
    <property type="entry name" value="RNR-like"/>
</dbReference>
<organism evidence="2 3">
    <name type="scientific">Pseudolysinimonas kribbensis</name>
    <dbReference type="NCBI Taxonomy" id="433641"/>
    <lineage>
        <taxon>Bacteria</taxon>
        <taxon>Bacillati</taxon>
        <taxon>Actinomycetota</taxon>
        <taxon>Actinomycetes</taxon>
        <taxon>Micrococcales</taxon>
        <taxon>Microbacteriaceae</taxon>
        <taxon>Pseudolysinimonas</taxon>
    </lineage>
</organism>
<keyword evidence="3" id="KW-1185">Reference proteome</keyword>
<dbReference type="RefSeq" id="WP_284253721.1">
    <property type="nucleotide sequence ID" value="NZ_BSVB01000001.1"/>
</dbReference>
<gene>
    <name evidence="2" type="ORF">GCM10025881_16650</name>
</gene>
<dbReference type="EMBL" id="BSVB01000001">
    <property type="protein sequence ID" value="GMA94841.1"/>
    <property type="molecule type" value="Genomic_DNA"/>
</dbReference>
<evidence type="ECO:0000256" key="1">
    <source>
        <dbReference type="SAM" id="MobiDB-lite"/>
    </source>
</evidence>
<reference evidence="3" key="1">
    <citation type="journal article" date="2019" name="Int. J. Syst. Evol. Microbiol.">
        <title>The Global Catalogue of Microorganisms (GCM) 10K type strain sequencing project: providing services to taxonomists for standard genome sequencing and annotation.</title>
        <authorList>
            <consortium name="The Broad Institute Genomics Platform"/>
            <consortium name="The Broad Institute Genome Sequencing Center for Infectious Disease"/>
            <person name="Wu L."/>
            <person name="Ma J."/>
        </authorList>
    </citation>
    <scope>NUCLEOTIDE SEQUENCE [LARGE SCALE GENOMIC DNA]</scope>
    <source>
        <strain evidence="3">NBRC 108894</strain>
    </source>
</reference>
<feature type="region of interest" description="Disordered" evidence="1">
    <location>
        <begin position="1"/>
        <end position="42"/>
    </location>
</feature>
<evidence type="ECO:0008006" key="4">
    <source>
        <dbReference type="Google" id="ProtNLM"/>
    </source>
</evidence>
<evidence type="ECO:0000313" key="2">
    <source>
        <dbReference type="EMBL" id="GMA94841.1"/>
    </source>
</evidence>
<feature type="compositionally biased region" description="Pro residues" evidence="1">
    <location>
        <begin position="1"/>
        <end position="11"/>
    </location>
</feature>
<proteinExistence type="predicted"/>